<feature type="domain" description="PLAT" evidence="2">
    <location>
        <begin position="209"/>
        <end position="336"/>
    </location>
</feature>
<reference evidence="3" key="1">
    <citation type="journal article" date="2022" name="bioRxiv">
        <title>Sequencing and chromosome-scale assembly of the giantPleurodeles waltlgenome.</title>
        <authorList>
            <person name="Brown T."/>
            <person name="Elewa A."/>
            <person name="Iarovenko S."/>
            <person name="Subramanian E."/>
            <person name="Araus A.J."/>
            <person name="Petzold A."/>
            <person name="Susuki M."/>
            <person name="Suzuki K.-i.T."/>
            <person name="Hayashi T."/>
            <person name="Toyoda A."/>
            <person name="Oliveira C."/>
            <person name="Osipova E."/>
            <person name="Leigh N.D."/>
            <person name="Simon A."/>
            <person name="Yun M.H."/>
        </authorList>
    </citation>
    <scope>NUCLEOTIDE SEQUENCE</scope>
    <source>
        <strain evidence="3">20211129_DDA</strain>
        <tissue evidence="3">Liver</tissue>
    </source>
</reference>
<proteinExistence type="predicted"/>
<protein>
    <recommendedName>
        <fullName evidence="2">PLAT domain-containing protein</fullName>
    </recommendedName>
</protein>
<dbReference type="PANTHER" id="PTHR45901">
    <property type="entry name" value="PROTEIN CBG12474"/>
    <property type="match status" value="1"/>
</dbReference>
<dbReference type="InterPro" id="IPR001024">
    <property type="entry name" value="PLAT/LH2_dom"/>
</dbReference>
<feature type="domain" description="PLAT" evidence="2">
    <location>
        <begin position="87"/>
        <end position="206"/>
    </location>
</feature>
<dbReference type="Proteomes" id="UP001066276">
    <property type="component" value="Chromosome 2_2"/>
</dbReference>
<sequence>MCFHPGAVDEFLMNTSDVGEVYKVRLTCDNIPAFKGWNIISLLMKEEETNQEIQCTCNWWFAPSKENVEMIKEFPAEIKGKQPLPVNKYYVSVYTGDHWGAETFANVYLTIYGERGDTGARKLEQSLTSGKPFQRNKVDSFIVEAVSLSQLQKIVFGHDGEGYGSGMLLKMVTVRESQSAIHEWVFPFWNWLDSNIGPCQTVGKLMTLGKRQVSSPRPSQMCKLSSGTWMIDLSGSAMDNEMDPVQLSLVFYGNLGHKSLLAGITSGSAQIEDELRDVGVINKVQISSSSNAPLQQQWHLDYIHMKHTGSQQEMWLKFNCWFKPDEESCVELPALYAGQDPEPVLEYTVHVFSGSDKNAEACGEIYLLIHGDRGNSGKRWLRNSGIGPINFGRGKVNVFRVTAVHLGKLREITIGFRSSKEDSWLLDKIVVKEEGYFPSAEYVFLHNEWICQHSKNEFIVTVISVTEENVTSETVKQLDSVSKGEWCMWLESSLPEEVPHINLILFGRNGKSHPQKVTSLENEPFLLHAQGIGEITKVTFVLQDSHLTRGLKLQKLRLKDVDTKEELGFQTAERWLFEEDGSETVTELAAVRPGRAPLEGSPKSGGRHDYSQEMFVGWTLSTLSYPLQVKSSLEVMLKGFESRYTIARTFRK</sequence>
<evidence type="ECO:0000259" key="2">
    <source>
        <dbReference type="PROSITE" id="PS50095"/>
    </source>
</evidence>
<keyword evidence="4" id="KW-1185">Reference proteome</keyword>
<organism evidence="3 4">
    <name type="scientific">Pleurodeles waltl</name>
    <name type="common">Iberian ribbed newt</name>
    <dbReference type="NCBI Taxonomy" id="8319"/>
    <lineage>
        <taxon>Eukaryota</taxon>
        <taxon>Metazoa</taxon>
        <taxon>Chordata</taxon>
        <taxon>Craniata</taxon>
        <taxon>Vertebrata</taxon>
        <taxon>Euteleostomi</taxon>
        <taxon>Amphibia</taxon>
        <taxon>Batrachia</taxon>
        <taxon>Caudata</taxon>
        <taxon>Salamandroidea</taxon>
        <taxon>Salamandridae</taxon>
        <taxon>Pleurodelinae</taxon>
        <taxon>Pleurodeles</taxon>
    </lineage>
</organism>
<accession>A0AAV7UU01</accession>
<dbReference type="SUPFAM" id="SSF49723">
    <property type="entry name" value="Lipase/lipooxygenase domain (PLAT/LH2 domain)"/>
    <property type="match status" value="3"/>
</dbReference>
<dbReference type="InterPro" id="IPR052970">
    <property type="entry name" value="Inner_ear_hair_cell_LOXHD"/>
</dbReference>
<feature type="domain" description="PLAT" evidence="2">
    <location>
        <begin position="345"/>
        <end position="464"/>
    </location>
</feature>
<gene>
    <name evidence="3" type="ORF">NDU88_001192</name>
</gene>
<dbReference type="Gene3D" id="2.60.60.20">
    <property type="entry name" value="PLAT/LH2 domain"/>
    <property type="match status" value="4"/>
</dbReference>
<dbReference type="PANTHER" id="PTHR45901:SF7">
    <property type="entry name" value="OXYGEN-REGULATED PROTEIN 1"/>
    <property type="match status" value="1"/>
</dbReference>
<feature type="domain" description="PLAT" evidence="2">
    <location>
        <begin position="1"/>
        <end position="75"/>
    </location>
</feature>
<dbReference type="EMBL" id="JANPWB010000004">
    <property type="protein sequence ID" value="KAJ1191879.1"/>
    <property type="molecule type" value="Genomic_DNA"/>
</dbReference>
<evidence type="ECO:0000256" key="1">
    <source>
        <dbReference type="PROSITE-ProRule" id="PRU00152"/>
    </source>
</evidence>
<comment type="caution">
    <text evidence="3">The sequence shown here is derived from an EMBL/GenBank/DDBJ whole genome shotgun (WGS) entry which is preliminary data.</text>
</comment>
<dbReference type="InterPro" id="IPR036392">
    <property type="entry name" value="PLAT/LH2_dom_sf"/>
</dbReference>
<comment type="caution">
    <text evidence="1">Lacks conserved residue(s) required for the propagation of feature annotation.</text>
</comment>
<evidence type="ECO:0000313" key="3">
    <source>
        <dbReference type="EMBL" id="KAJ1191879.1"/>
    </source>
</evidence>
<evidence type="ECO:0000313" key="4">
    <source>
        <dbReference type="Proteomes" id="UP001066276"/>
    </source>
</evidence>
<name>A0AAV7UU01_PLEWA</name>
<dbReference type="CDD" id="cd01756">
    <property type="entry name" value="PLAT_repeat"/>
    <property type="match status" value="1"/>
</dbReference>
<dbReference type="Pfam" id="PF01477">
    <property type="entry name" value="PLAT"/>
    <property type="match status" value="3"/>
</dbReference>
<dbReference type="AlphaFoldDB" id="A0AAV7UU01"/>
<dbReference type="Gene3D" id="2.40.180.10">
    <property type="entry name" value="Catalase core domain"/>
    <property type="match status" value="1"/>
</dbReference>
<dbReference type="PROSITE" id="PS50095">
    <property type="entry name" value="PLAT"/>
    <property type="match status" value="4"/>
</dbReference>